<dbReference type="KEGG" id="falb:HYN59_08610"/>
<sequence>MFTGWFMGLCKSSIINVTNYLGVPAPQATPSGHPLYPSFVGDAALPAGRQVLSLTQGLTPALSKGEGARTGFHHINEY</sequence>
<evidence type="ECO:0000313" key="1">
    <source>
        <dbReference type="EMBL" id="AWH85180.1"/>
    </source>
</evidence>
<protein>
    <submittedName>
        <fullName evidence="1">Uncharacterized protein</fullName>
    </submittedName>
</protein>
<gene>
    <name evidence="1" type="ORF">HYN59_08610</name>
</gene>
<keyword evidence="2" id="KW-1185">Reference proteome</keyword>
<dbReference type="Proteomes" id="UP000244929">
    <property type="component" value="Chromosome"/>
</dbReference>
<organism evidence="1 2">
    <name type="scientific">Flavobacterium album</name>
    <dbReference type="NCBI Taxonomy" id="2175091"/>
    <lineage>
        <taxon>Bacteria</taxon>
        <taxon>Pseudomonadati</taxon>
        <taxon>Bacteroidota</taxon>
        <taxon>Flavobacteriia</taxon>
        <taxon>Flavobacteriales</taxon>
        <taxon>Flavobacteriaceae</taxon>
        <taxon>Flavobacterium</taxon>
    </lineage>
</organism>
<dbReference type="AlphaFoldDB" id="A0A2S1QXP1"/>
<proteinExistence type="predicted"/>
<accession>A0A2S1QXP1</accession>
<dbReference type="EMBL" id="CP029186">
    <property type="protein sequence ID" value="AWH85180.1"/>
    <property type="molecule type" value="Genomic_DNA"/>
</dbReference>
<reference evidence="1 2" key="1">
    <citation type="submission" date="2018-04" db="EMBL/GenBank/DDBJ databases">
        <title>Genome sequencing of Flavobacterium sp. HYN0059.</title>
        <authorList>
            <person name="Yi H."/>
            <person name="Baek C."/>
        </authorList>
    </citation>
    <scope>NUCLEOTIDE SEQUENCE [LARGE SCALE GENOMIC DNA]</scope>
    <source>
        <strain evidence="1 2">HYN0059</strain>
    </source>
</reference>
<evidence type="ECO:0000313" key="2">
    <source>
        <dbReference type="Proteomes" id="UP000244929"/>
    </source>
</evidence>
<name>A0A2S1QXP1_9FLAO</name>